<dbReference type="AlphaFoldDB" id="A0AAW1Q0I8"/>
<accession>A0AAW1Q0I8</accession>
<name>A0AAW1Q0I8_9CHLO</name>
<dbReference type="Proteomes" id="UP001489004">
    <property type="component" value="Unassembled WGS sequence"/>
</dbReference>
<dbReference type="EMBL" id="JALJOR010000007">
    <property type="protein sequence ID" value="KAK9814562.1"/>
    <property type="molecule type" value="Genomic_DNA"/>
</dbReference>
<organism evidence="2 3">
    <name type="scientific">[Myrmecia] bisecta</name>
    <dbReference type="NCBI Taxonomy" id="41462"/>
    <lineage>
        <taxon>Eukaryota</taxon>
        <taxon>Viridiplantae</taxon>
        <taxon>Chlorophyta</taxon>
        <taxon>core chlorophytes</taxon>
        <taxon>Trebouxiophyceae</taxon>
        <taxon>Trebouxiales</taxon>
        <taxon>Trebouxiaceae</taxon>
        <taxon>Myrmecia</taxon>
    </lineage>
</organism>
<gene>
    <name evidence="2" type="ORF">WJX72_007887</name>
</gene>
<proteinExistence type="predicted"/>
<feature type="region of interest" description="Disordered" evidence="1">
    <location>
        <begin position="149"/>
        <end position="172"/>
    </location>
</feature>
<reference evidence="2 3" key="1">
    <citation type="journal article" date="2024" name="Nat. Commun.">
        <title>Phylogenomics reveals the evolutionary origins of lichenization in chlorophyte algae.</title>
        <authorList>
            <person name="Puginier C."/>
            <person name="Libourel C."/>
            <person name="Otte J."/>
            <person name="Skaloud P."/>
            <person name="Haon M."/>
            <person name="Grisel S."/>
            <person name="Petersen M."/>
            <person name="Berrin J.G."/>
            <person name="Delaux P.M."/>
            <person name="Dal Grande F."/>
            <person name="Keller J."/>
        </authorList>
    </citation>
    <scope>NUCLEOTIDE SEQUENCE [LARGE SCALE GENOMIC DNA]</scope>
    <source>
        <strain evidence="2 3">SAG 2043</strain>
    </source>
</reference>
<evidence type="ECO:0000313" key="3">
    <source>
        <dbReference type="Proteomes" id="UP001489004"/>
    </source>
</evidence>
<sequence length="172" mass="18537">MLVAPPLTVQQLETRVAAAENKVHVLSTTEVSLVAAQICEIASGKSSFHGSHCDRFQKLGVNYQPTVSMAAATNISEAEFIESADTTSSKRNNRTAHCTSLPMLDKEVARVTHLLTDKMREELANDTYFIDNYVAIICFRSAVPCGRPAPASAAAGPAHPQQQKAEAPKSLK</sequence>
<evidence type="ECO:0000256" key="1">
    <source>
        <dbReference type="SAM" id="MobiDB-lite"/>
    </source>
</evidence>
<evidence type="ECO:0000313" key="2">
    <source>
        <dbReference type="EMBL" id="KAK9814562.1"/>
    </source>
</evidence>
<feature type="compositionally biased region" description="Low complexity" evidence="1">
    <location>
        <begin position="149"/>
        <end position="165"/>
    </location>
</feature>
<comment type="caution">
    <text evidence="2">The sequence shown here is derived from an EMBL/GenBank/DDBJ whole genome shotgun (WGS) entry which is preliminary data.</text>
</comment>
<keyword evidence="3" id="KW-1185">Reference proteome</keyword>
<protein>
    <submittedName>
        <fullName evidence="2">Uncharacterized protein</fullName>
    </submittedName>
</protein>